<accession>A0A8D8G307</accession>
<dbReference type="AlphaFoldDB" id="A0A8D8G307"/>
<proteinExistence type="predicted"/>
<evidence type="ECO:0000313" key="1">
    <source>
        <dbReference type="EMBL" id="CAG6492585.1"/>
    </source>
</evidence>
<name>A0A8D8G307_CULPI</name>
<organism evidence="1">
    <name type="scientific">Culex pipiens</name>
    <name type="common">House mosquito</name>
    <dbReference type="NCBI Taxonomy" id="7175"/>
    <lineage>
        <taxon>Eukaryota</taxon>
        <taxon>Metazoa</taxon>
        <taxon>Ecdysozoa</taxon>
        <taxon>Arthropoda</taxon>
        <taxon>Hexapoda</taxon>
        <taxon>Insecta</taxon>
        <taxon>Pterygota</taxon>
        <taxon>Neoptera</taxon>
        <taxon>Endopterygota</taxon>
        <taxon>Diptera</taxon>
        <taxon>Nematocera</taxon>
        <taxon>Culicoidea</taxon>
        <taxon>Culicidae</taxon>
        <taxon>Culicinae</taxon>
        <taxon>Culicini</taxon>
        <taxon>Culex</taxon>
        <taxon>Culex</taxon>
    </lineage>
</organism>
<sequence length="113" mass="13083">MYGLFQFLPVAGAITTQFLPLLGVSSINLEKISRIHHIFKIFLLFFSTFGRKRFYVIPLCGVISVPGRRKYGQRLKNRYGLAPLELLQQAEVDYAVWRRNSADKTKKAKQMLF</sequence>
<dbReference type="EMBL" id="HBUE01121292">
    <property type="protein sequence ID" value="CAG6492585.1"/>
    <property type="molecule type" value="Transcribed_RNA"/>
</dbReference>
<reference evidence="1" key="1">
    <citation type="submission" date="2021-05" db="EMBL/GenBank/DDBJ databases">
        <authorList>
            <person name="Alioto T."/>
            <person name="Alioto T."/>
            <person name="Gomez Garrido J."/>
        </authorList>
    </citation>
    <scope>NUCLEOTIDE SEQUENCE</scope>
</reference>
<protein>
    <submittedName>
        <fullName evidence="1">(northern house mosquito) hypothetical protein</fullName>
    </submittedName>
</protein>